<accession>A0ABC8UM21</accession>
<dbReference type="EMBL" id="CAUOFW020008246">
    <property type="protein sequence ID" value="CAK9182105.1"/>
    <property type="molecule type" value="Genomic_DNA"/>
</dbReference>
<dbReference type="Proteomes" id="UP001642360">
    <property type="component" value="Unassembled WGS sequence"/>
</dbReference>
<protein>
    <submittedName>
        <fullName evidence="1">Uncharacterized protein</fullName>
    </submittedName>
</protein>
<proteinExistence type="predicted"/>
<dbReference type="InterPro" id="IPR023198">
    <property type="entry name" value="PGP-like_dom2"/>
</dbReference>
<evidence type="ECO:0000313" key="2">
    <source>
        <dbReference type="Proteomes" id="UP001642360"/>
    </source>
</evidence>
<dbReference type="InterPro" id="IPR044999">
    <property type="entry name" value="CbbY-like"/>
</dbReference>
<dbReference type="AlphaFoldDB" id="A0ABC8UM21"/>
<dbReference type="PANTHER" id="PTHR42896">
    <property type="entry name" value="XYLULOSE-1,5-BISPHOSPHATE (XUBP) PHOSPHATASE"/>
    <property type="match status" value="1"/>
</dbReference>
<evidence type="ECO:0000313" key="1">
    <source>
        <dbReference type="EMBL" id="CAK9182105.1"/>
    </source>
</evidence>
<dbReference type="Gene3D" id="1.10.150.240">
    <property type="entry name" value="Putative phosphatase, domain 2"/>
    <property type="match status" value="1"/>
</dbReference>
<name>A0ABC8UM21_9AQUA</name>
<sequence length="205" mass="23481">METASCPVLNPLRFSSITNNNSRLCDIVRTHLHFLPSFSPTFPRKLNFCGKSLQFNRFTVLSSPSSHLHQNPSQELAVLLEVEGVLMDVYRLGNRQAFNVAFQKLGLDCAKWTEPIYLDLLRKSGGDEERMLVLYFNQIGWPTSLPTAEKGSFMKSVLREKVHIRTIEKECRKDDVTLNFTHVCLKWSEIDLVEKEEPPPSQLSI</sequence>
<dbReference type="PANTHER" id="PTHR42896:SF3">
    <property type="entry name" value="PROTEIN, PUTATIVE, EXPRESSED-RELATED"/>
    <property type="match status" value="1"/>
</dbReference>
<keyword evidence="2" id="KW-1185">Reference proteome</keyword>
<organism evidence="1 2">
    <name type="scientific">Ilex paraguariensis</name>
    <name type="common">yerba mate</name>
    <dbReference type="NCBI Taxonomy" id="185542"/>
    <lineage>
        <taxon>Eukaryota</taxon>
        <taxon>Viridiplantae</taxon>
        <taxon>Streptophyta</taxon>
        <taxon>Embryophyta</taxon>
        <taxon>Tracheophyta</taxon>
        <taxon>Spermatophyta</taxon>
        <taxon>Magnoliopsida</taxon>
        <taxon>eudicotyledons</taxon>
        <taxon>Gunneridae</taxon>
        <taxon>Pentapetalae</taxon>
        <taxon>asterids</taxon>
        <taxon>campanulids</taxon>
        <taxon>Aquifoliales</taxon>
        <taxon>Aquifoliaceae</taxon>
        <taxon>Ilex</taxon>
    </lineage>
</organism>
<comment type="caution">
    <text evidence="1">The sequence shown here is derived from an EMBL/GenBank/DDBJ whole genome shotgun (WGS) entry which is preliminary data.</text>
</comment>
<gene>
    <name evidence="1" type="ORF">ILEXP_LOCUS52240</name>
</gene>
<reference evidence="1 2" key="1">
    <citation type="submission" date="2024-02" db="EMBL/GenBank/DDBJ databases">
        <authorList>
            <person name="Vignale AGUSTIN F."/>
            <person name="Sosa J E."/>
            <person name="Modenutti C."/>
        </authorList>
    </citation>
    <scope>NUCLEOTIDE SEQUENCE [LARGE SCALE GENOMIC DNA]</scope>
</reference>